<dbReference type="InterPro" id="IPR020097">
    <property type="entry name" value="PsdUridine_synth_TruA_a/b_dom"/>
</dbReference>
<comment type="caution">
    <text evidence="5">The sequence shown here is derived from an EMBL/GenBank/DDBJ whole genome shotgun (WGS) entry which is preliminary data.</text>
</comment>
<dbReference type="EMBL" id="MCGN01000003">
    <property type="protein sequence ID" value="ORY98598.1"/>
    <property type="molecule type" value="Genomic_DNA"/>
</dbReference>
<dbReference type="PANTHER" id="PTHR11142">
    <property type="entry name" value="PSEUDOURIDYLATE SYNTHASE"/>
    <property type="match status" value="1"/>
</dbReference>
<accession>A0A1X2HHR6</accession>
<dbReference type="FunCoup" id="A0A1X2HHR6">
    <property type="interactions" value="559"/>
</dbReference>
<protein>
    <submittedName>
        <fullName evidence="5">Pseudouridine synthase</fullName>
    </submittedName>
</protein>
<dbReference type="SUPFAM" id="SSF55120">
    <property type="entry name" value="Pseudouridine synthase"/>
    <property type="match status" value="1"/>
</dbReference>
<gene>
    <name evidence="5" type="ORF">BCR43DRAFT_487811</name>
</gene>
<dbReference type="GO" id="GO:0005737">
    <property type="term" value="C:cytoplasm"/>
    <property type="evidence" value="ECO:0007669"/>
    <property type="project" value="TreeGrafter"/>
</dbReference>
<dbReference type="Gene3D" id="3.30.70.580">
    <property type="entry name" value="Pseudouridine synthase I, catalytic domain, N-terminal subdomain"/>
    <property type="match status" value="1"/>
</dbReference>
<dbReference type="GO" id="GO:0005634">
    <property type="term" value="C:nucleus"/>
    <property type="evidence" value="ECO:0007669"/>
    <property type="project" value="TreeGrafter"/>
</dbReference>
<evidence type="ECO:0000256" key="3">
    <source>
        <dbReference type="ARBA" id="ARBA00023235"/>
    </source>
</evidence>
<evidence type="ECO:0000259" key="4">
    <source>
        <dbReference type="Pfam" id="PF01416"/>
    </source>
</evidence>
<dbReference type="Proteomes" id="UP000242180">
    <property type="component" value="Unassembled WGS sequence"/>
</dbReference>
<dbReference type="STRING" id="13706.A0A1X2HHR6"/>
<dbReference type="InterPro" id="IPR020103">
    <property type="entry name" value="PsdUridine_synth_cat_dom_sf"/>
</dbReference>
<dbReference type="InterPro" id="IPR020094">
    <property type="entry name" value="TruA/RsuA/RluB/E/F_N"/>
</dbReference>
<reference evidence="5 6" key="1">
    <citation type="submission" date="2016-07" db="EMBL/GenBank/DDBJ databases">
        <title>Pervasive Adenine N6-methylation of Active Genes in Fungi.</title>
        <authorList>
            <consortium name="DOE Joint Genome Institute"/>
            <person name="Mondo S.J."/>
            <person name="Dannebaum R.O."/>
            <person name="Kuo R.C."/>
            <person name="Labutti K."/>
            <person name="Haridas S."/>
            <person name="Kuo A."/>
            <person name="Salamov A."/>
            <person name="Ahrendt S.R."/>
            <person name="Lipzen A."/>
            <person name="Sullivan W."/>
            <person name="Andreopoulos W.B."/>
            <person name="Clum A."/>
            <person name="Lindquist E."/>
            <person name="Daum C."/>
            <person name="Ramamoorthy G.K."/>
            <person name="Gryganskyi A."/>
            <person name="Culley D."/>
            <person name="Magnuson J.K."/>
            <person name="James T.Y."/>
            <person name="O'Malley M.A."/>
            <person name="Stajich J.E."/>
            <person name="Spatafora J.W."/>
            <person name="Visel A."/>
            <person name="Grigoriev I.V."/>
        </authorList>
    </citation>
    <scope>NUCLEOTIDE SEQUENCE [LARGE SCALE GENOMIC DNA]</scope>
    <source>
        <strain evidence="5 6">NRRL 2496</strain>
    </source>
</reference>
<name>A0A1X2HHR6_SYNRA</name>
<organism evidence="5 6">
    <name type="scientific">Syncephalastrum racemosum</name>
    <name type="common">Filamentous fungus</name>
    <dbReference type="NCBI Taxonomy" id="13706"/>
    <lineage>
        <taxon>Eukaryota</taxon>
        <taxon>Fungi</taxon>
        <taxon>Fungi incertae sedis</taxon>
        <taxon>Mucoromycota</taxon>
        <taxon>Mucoromycotina</taxon>
        <taxon>Mucoromycetes</taxon>
        <taxon>Mucorales</taxon>
        <taxon>Syncephalastraceae</taxon>
        <taxon>Syncephalastrum</taxon>
    </lineage>
</organism>
<sequence>MGLAYQGDEETTPTVEGRLFQALERCKLITSPDDCQFTRCGRTDRGVSGLGQVVSLRVRSNGEDKQEIGYIDTLNRLLPDDIRVLAWAPVSSDFSARFNCKSRTYKYFFSQGRLDLDAMRLAGQRMLGEHDFRNFCKLDPSKNITNYKRTILSLEIRQVAQPEVAGGAFCEVELKGTAFLWHQVRCIMSILFLVGQGLEKPEVVSELLDVSKVESRPDYPMASELPLLLYECEFEGLNWSPSPNESRVFDHWRSMWADNMTRSLLCRTFLDYMGTTGLMQNAREDTAPAIVLGGGREIKSSRYRALMERPRCDSDQVKKEKYHAKKKQKTSN</sequence>
<dbReference type="AlphaFoldDB" id="A0A1X2HHR6"/>
<evidence type="ECO:0000256" key="2">
    <source>
        <dbReference type="ARBA" id="ARBA00022694"/>
    </source>
</evidence>
<dbReference type="GO" id="GO:0003723">
    <property type="term" value="F:RNA binding"/>
    <property type="evidence" value="ECO:0007669"/>
    <property type="project" value="InterPro"/>
</dbReference>
<dbReference type="PANTHER" id="PTHR11142:SF5">
    <property type="entry name" value="TRNA PSEUDOURIDINE(38_39) SYNTHASE"/>
    <property type="match status" value="1"/>
</dbReference>
<dbReference type="Pfam" id="PF01416">
    <property type="entry name" value="PseudoU_synth_1"/>
    <property type="match status" value="1"/>
</dbReference>
<dbReference type="OMA" id="DIRIVAW"/>
<dbReference type="InterPro" id="IPR001406">
    <property type="entry name" value="PsdUridine_synth_TruA"/>
</dbReference>
<proteinExistence type="inferred from homology"/>
<dbReference type="OrthoDB" id="25767at2759"/>
<dbReference type="GO" id="GO:0009982">
    <property type="term" value="F:pseudouridine synthase activity"/>
    <property type="evidence" value="ECO:0007669"/>
    <property type="project" value="InterPro"/>
</dbReference>
<keyword evidence="6" id="KW-1185">Reference proteome</keyword>
<comment type="similarity">
    <text evidence="1">Belongs to the tRNA pseudouridine synthase TruA family.</text>
</comment>
<dbReference type="GO" id="GO:1990481">
    <property type="term" value="P:mRNA pseudouridine synthesis"/>
    <property type="evidence" value="ECO:0007669"/>
    <property type="project" value="TreeGrafter"/>
</dbReference>
<evidence type="ECO:0000313" key="6">
    <source>
        <dbReference type="Proteomes" id="UP000242180"/>
    </source>
</evidence>
<keyword evidence="3" id="KW-0413">Isomerase</keyword>
<dbReference type="Gene3D" id="3.30.70.660">
    <property type="entry name" value="Pseudouridine synthase I, catalytic domain, C-terminal subdomain"/>
    <property type="match status" value="1"/>
</dbReference>
<dbReference type="CDD" id="cd02569">
    <property type="entry name" value="PseudoU_synth_ScPus3"/>
    <property type="match status" value="1"/>
</dbReference>
<dbReference type="GO" id="GO:0031119">
    <property type="term" value="P:tRNA pseudouridine synthesis"/>
    <property type="evidence" value="ECO:0007669"/>
    <property type="project" value="TreeGrafter"/>
</dbReference>
<keyword evidence="2" id="KW-0819">tRNA processing</keyword>
<dbReference type="InterPro" id="IPR020095">
    <property type="entry name" value="PsdUridine_synth_TruA_C"/>
</dbReference>
<dbReference type="InterPro" id="IPR041707">
    <property type="entry name" value="Pus3-like"/>
</dbReference>
<evidence type="ECO:0000256" key="1">
    <source>
        <dbReference type="ARBA" id="ARBA00009375"/>
    </source>
</evidence>
<evidence type="ECO:0000313" key="5">
    <source>
        <dbReference type="EMBL" id="ORY98598.1"/>
    </source>
</evidence>
<dbReference type="InParanoid" id="A0A1X2HHR6"/>
<dbReference type="NCBIfam" id="TIGR00071">
    <property type="entry name" value="hisT_truA"/>
    <property type="match status" value="1"/>
</dbReference>
<feature type="domain" description="Pseudouridine synthase I TruA alpha/beta" evidence="4">
    <location>
        <begin position="124"/>
        <end position="235"/>
    </location>
</feature>